<evidence type="ECO:0008006" key="6">
    <source>
        <dbReference type="Google" id="ProtNLM"/>
    </source>
</evidence>
<dbReference type="InterPro" id="IPR043519">
    <property type="entry name" value="NT_sf"/>
</dbReference>
<dbReference type="Pfam" id="PF13427">
    <property type="entry name" value="AadA_C"/>
    <property type="match status" value="1"/>
</dbReference>
<dbReference type="RefSeq" id="WP_249864495.1">
    <property type="nucleotide sequence ID" value="NZ_CP027059.1"/>
</dbReference>
<reference evidence="4" key="2">
    <citation type="journal article" date="2021" name="J Anim Sci Technol">
        <title>Complete genome sequence of Paenibacillus konkukensis sp. nov. SK3146 as a potential probiotic strain.</title>
        <authorList>
            <person name="Jung H.I."/>
            <person name="Park S."/>
            <person name="Niu K.M."/>
            <person name="Lee S.W."/>
            <person name="Kothari D."/>
            <person name="Yi K.J."/>
            <person name="Kim S.K."/>
        </authorList>
    </citation>
    <scope>NUCLEOTIDE SEQUENCE</scope>
    <source>
        <strain evidence="4">SK3146</strain>
    </source>
</reference>
<evidence type="ECO:0000313" key="5">
    <source>
        <dbReference type="Proteomes" id="UP001057134"/>
    </source>
</evidence>
<gene>
    <name evidence="4" type="ORF">SK3146_01505</name>
</gene>
<proteinExistence type="predicted"/>
<feature type="domain" description="Polymerase nucleotidyl transferase" evidence="2">
    <location>
        <begin position="22"/>
        <end position="74"/>
    </location>
</feature>
<dbReference type="InterPro" id="IPR025184">
    <property type="entry name" value="AadA_C"/>
</dbReference>
<dbReference type="Gene3D" id="3.30.460.10">
    <property type="entry name" value="Beta Polymerase, domain 2"/>
    <property type="match status" value="1"/>
</dbReference>
<feature type="domain" description="Adenylyltransferase AadA C-terminal" evidence="3">
    <location>
        <begin position="191"/>
        <end position="255"/>
    </location>
</feature>
<name>A0ABY4RL91_9BACL</name>
<evidence type="ECO:0000259" key="3">
    <source>
        <dbReference type="Pfam" id="PF13427"/>
    </source>
</evidence>
<keyword evidence="1" id="KW-0808">Transferase</keyword>
<dbReference type="SUPFAM" id="SSF81301">
    <property type="entry name" value="Nucleotidyltransferase"/>
    <property type="match status" value="1"/>
</dbReference>
<evidence type="ECO:0000313" key="4">
    <source>
        <dbReference type="EMBL" id="UQZ82348.1"/>
    </source>
</evidence>
<dbReference type="EMBL" id="CP027059">
    <property type="protein sequence ID" value="UQZ82348.1"/>
    <property type="molecule type" value="Genomic_DNA"/>
</dbReference>
<dbReference type="Proteomes" id="UP001057134">
    <property type="component" value="Chromosome"/>
</dbReference>
<keyword evidence="5" id="KW-1185">Reference proteome</keyword>
<evidence type="ECO:0000259" key="2">
    <source>
        <dbReference type="Pfam" id="PF01909"/>
    </source>
</evidence>
<accession>A0ABY4RL91</accession>
<protein>
    <recommendedName>
        <fullName evidence="6">DUF4111 domain-containing protein</fullName>
    </recommendedName>
</protein>
<sequence>MIPQVVEKAMSMLCNYLDIKHSNIDSMYLYGSVALGDYIEGSSDIDFIATLRNSPAMSDIETISAAHKKLEDEFPQIDIMGAYLLASDIGKPQDEISSLITYYNKQVHTDGFGSDINPITWWILKNHGIKVYGSTQSLHYETGIKPLAKYVIENLNTYWVSWINRLDKHLTVNNLSDQEVTRQSDEAVEWCALGMLRQLYTLKEHDIKSKVEAGYYGITIIPQQWHELIYEAINIKRRLPERYYLSNEKRLTDLVALLRYIHLEANRAFDESIAGWEK</sequence>
<organism evidence="4 5">
    <name type="scientific">Paenibacillus konkukensis</name>
    <dbReference type="NCBI Taxonomy" id="2020716"/>
    <lineage>
        <taxon>Bacteria</taxon>
        <taxon>Bacillati</taxon>
        <taxon>Bacillota</taxon>
        <taxon>Bacilli</taxon>
        <taxon>Bacillales</taxon>
        <taxon>Paenibacillaceae</taxon>
        <taxon>Paenibacillus</taxon>
    </lineage>
</organism>
<dbReference type="InterPro" id="IPR002934">
    <property type="entry name" value="Polymerase_NTP_transf_dom"/>
</dbReference>
<evidence type="ECO:0000256" key="1">
    <source>
        <dbReference type="ARBA" id="ARBA00022679"/>
    </source>
</evidence>
<dbReference type="Pfam" id="PF01909">
    <property type="entry name" value="NTP_transf_2"/>
    <property type="match status" value="1"/>
</dbReference>
<reference evidence="4" key="1">
    <citation type="submission" date="2018-02" db="EMBL/GenBank/DDBJ databases">
        <authorList>
            <person name="Kim S.-K."/>
            <person name="Jung H.-I."/>
            <person name="Lee S.-W."/>
        </authorList>
    </citation>
    <scope>NUCLEOTIDE SEQUENCE</scope>
    <source>
        <strain evidence="4">SK3146</strain>
    </source>
</reference>